<accession>A0A6S6RAJ2</accession>
<reference evidence="6 7" key="1">
    <citation type="journal article" date="2016" name="Int. J. Syst. Evol. Microbiol.">
        <title>Descriptions of Anaerotaenia torta gen. nov., sp. nov. and Anaerocolumna cellulosilytica gen. nov., sp. nov. isolated from a methanogenic reactor of cattle waste.</title>
        <authorList>
            <person name="Uek A."/>
            <person name="Ohtaki Y."/>
            <person name="Kaku N."/>
            <person name="Ueki K."/>
        </authorList>
    </citation>
    <scope>NUCLEOTIDE SEQUENCE [LARGE SCALE GENOMIC DNA]</scope>
    <source>
        <strain evidence="6 7">SN021</strain>
    </source>
</reference>
<evidence type="ECO:0000313" key="7">
    <source>
        <dbReference type="Proteomes" id="UP000515561"/>
    </source>
</evidence>
<dbReference type="InterPro" id="IPR035906">
    <property type="entry name" value="MetI-like_sf"/>
</dbReference>
<dbReference type="Pfam" id="PF00528">
    <property type="entry name" value="BPD_transp_1"/>
    <property type="match status" value="1"/>
</dbReference>
<evidence type="ECO:0000256" key="5">
    <source>
        <dbReference type="RuleBase" id="RU363032"/>
    </source>
</evidence>
<feature type="transmembrane region" description="Helical" evidence="5">
    <location>
        <begin position="33"/>
        <end position="51"/>
    </location>
</feature>
<dbReference type="Gene3D" id="1.10.3720.10">
    <property type="entry name" value="MetI-like"/>
    <property type="match status" value="1"/>
</dbReference>
<evidence type="ECO:0000256" key="4">
    <source>
        <dbReference type="ARBA" id="ARBA00023136"/>
    </source>
</evidence>
<proteinExistence type="inferred from homology"/>
<evidence type="ECO:0000256" key="2">
    <source>
        <dbReference type="ARBA" id="ARBA00022692"/>
    </source>
</evidence>
<evidence type="ECO:0000313" key="6">
    <source>
        <dbReference type="EMBL" id="BCJ95871.1"/>
    </source>
</evidence>
<comment type="similarity">
    <text evidence="5">Belongs to the binding-protein-dependent transport system permease family.</text>
</comment>
<dbReference type="InterPro" id="IPR000515">
    <property type="entry name" value="MetI-like"/>
</dbReference>
<dbReference type="CDD" id="cd06261">
    <property type="entry name" value="TM_PBP2"/>
    <property type="match status" value="1"/>
</dbReference>
<dbReference type="KEGG" id="acel:acsn021_34400"/>
<feature type="transmembrane region" description="Helical" evidence="5">
    <location>
        <begin position="136"/>
        <end position="156"/>
    </location>
</feature>
<dbReference type="PANTHER" id="PTHR43496">
    <property type="entry name" value="PROTEIN LPLB"/>
    <property type="match status" value="1"/>
</dbReference>
<dbReference type="SUPFAM" id="SSF161098">
    <property type="entry name" value="MetI-like"/>
    <property type="match status" value="1"/>
</dbReference>
<dbReference type="EMBL" id="AP023367">
    <property type="protein sequence ID" value="BCJ95871.1"/>
    <property type="molecule type" value="Genomic_DNA"/>
</dbReference>
<feature type="transmembrane region" description="Helical" evidence="5">
    <location>
        <begin position="239"/>
        <end position="258"/>
    </location>
</feature>
<keyword evidence="3 5" id="KW-1133">Transmembrane helix</keyword>
<keyword evidence="4 5" id="KW-0472">Membrane</keyword>
<dbReference type="PANTHER" id="PTHR43496:SF1">
    <property type="entry name" value="POLYGALACTURONAN_RHAMNOGALACTURONAN TRANSPORT SYSTEM PERMEASE PROTEIN YTEP"/>
    <property type="match status" value="1"/>
</dbReference>
<protein>
    <submittedName>
        <fullName evidence="6">Sugar ABC transporter permease</fullName>
    </submittedName>
</protein>
<comment type="subcellular location">
    <subcellularLocation>
        <location evidence="5">Cell membrane</location>
        <topology evidence="5">Multi-pass membrane protein</topology>
    </subcellularLocation>
    <subcellularLocation>
        <location evidence="1">Membrane</location>
        <topology evidence="1">Multi-pass membrane protein</topology>
    </subcellularLocation>
</comment>
<sequence>MGKKIKYHKVDGMMVQKPKKQKLTWNLIRKQRYLYFMSVPFIIWIIIFKYVPLWGWSMAFQNVRPKSFVLPVWEREWVGLKNFKDVFSRDMFYAALRNTLAMSGISIVLGFATAIIFALLLNELRVMRFKKLTQTISYLPHFVSWVIIASIAQIFLKDSGVLNQILMSMGIISEPIKFLSQTGPRFWFVVCLVNVWKECGWDAIIYLSAMTGIDQGLYEAAKVDGAGRFRRMWHITLPGIRPTIIVLLILSIGSVLNIGMERQMLMSNAITKDYANVLDWYAYLFGIGENNYSFGTAVGIFKSAISLLLLMGANKIANKIGEGSLV</sequence>
<dbReference type="AlphaFoldDB" id="A0A6S6RAJ2"/>
<evidence type="ECO:0000256" key="3">
    <source>
        <dbReference type="ARBA" id="ARBA00022989"/>
    </source>
</evidence>
<keyword evidence="5" id="KW-0813">Transport</keyword>
<dbReference type="PROSITE" id="PS50928">
    <property type="entry name" value="ABC_TM1"/>
    <property type="match status" value="1"/>
</dbReference>
<evidence type="ECO:0000256" key="1">
    <source>
        <dbReference type="ARBA" id="ARBA00004141"/>
    </source>
</evidence>
<organism evidence="6 7">
    <name type="scientific">Anaerocolumna cellulosilytica</name>
    <dbReference type="NCBI Taxonomy" id="433286"/>
    <lineage>
        <taxon>Bacteria</taxon>
        <taxon>Bacillati</taxon>
        <taxon>Bacillota</taxon>
        <taxon>Clostridia</taxon>
        <taxon>Lachnospirales</taxon>
        <taxon>Lachnospiraceae</taxon>
        <taxon>Anaerocolumna</taxon>
    </lineage>
</organism>
<dbReference type="RefSeq" id="WP_243167828.1">
    <property type="nucleotide sequence ID" value="NZ_AP023367.1"/>
</dbReference>
<keyword evidence="7" id="KW-1185">Reference proteome</keyword>
<dbReference type="GO" id="GO:0005886">
    <property type="term" value="C:plasma membrane"/>
    <property type="evidence" value="ECO:0007669"/>
    <property type="project" value="UniProtKB-SubCell"/>
</dbReference>
<name>A0A6S6RAJ2_9FIRM</name>
<dbReference type="GO" id="GO:0055085">
    <property type="term" value="P:transmembrane transport"/>
    <property type="evidence" value="ECO:0007669"/>
    <property type="project" value="InterPro"/>
</dbReference>
<keyword evidence="2 5" id="KW-0812">Transmembrane</keyword>
<feature type="transmembrane region" description="Helical" evidence="5">
    <location>
        <begin position="100"/>
        <end position="124"/>
    </location>
</feature>
<gene>
    <name evidence="6" type="ORF">acsn021_34400</name>
</gene>
<dbReference type="Proteomes" id="UP000515561">
    <property type="component" value="Chromosome"/>
</dbReference>